<dbReference type="Proteomes" id="UP000075398">
    <property type="component" value="Unassembled WGS sequence"/>
</dbReference>
<dbReference type="EMBL" id="LNGC01000068">
    <property type="protein sequence ID" value="KYC50735.1"/>
    <property type="molecule type" value="Genomic_DNA"/>
</dbReference>
<evidence type="ECO:0000313" key="3">
    <source>
        <dbReference type="Proteomes" id="UP000075398"/>
    </source>
</evidence>
<evidence type="ECO:0000313" key="2">
    <source>
        <dbReference type="EMBL" id="KYC50735.1"/>
    </source>
</evidence>
<accession>A0A150J0Y3</accession>
<comment type="caution">
    <text evidence="2">The sequence shown here is derived from an EMBL/GenBank/DDBJ whole genome shotgun (WGS) entry which is preliminary data.</text>
</comment>
<evidence type="ECO:0000256" key="1">
    <source>
        <dbReference type="SAM" id="MobiDB-lite"/>
    </source>
</evidence>
<feature type="compositionally biased region" description="Gly residues" evidence="1">
    <location>
        <begin position="148"/>
        <end position="165"/>
    </location>
</feature>
<gene>
    <name evidence="2" type="ORF">AMQ22_01410</name>
</gene>
<organism evidence="2 3">
    <name type="scientific">Candidatus Methanofastidiosum methylothiophilum</name>
    <dbReference type="NCBI Taxonomy" id="1705564"/>
    <lineage>
        <taxon>Archaea</taxon>
        <taxon>Methanobacteriati</taxon>
        <taxon>Methanobacteriota</taxon>
        <taxon>Stenosarchaea group</taxon>
        <taxon>Candidatus Methanofastidiosia</taxon>
        <taxon>Candidatus Methanofastidiosales</taxon>
        <taxon>Candidatus Methanofastidiosaceae</taxon>
        <taxon>Candidatus Methanofastidiosum</taxon>
    </lineage>
</organism>
<proteinExistence type="predicted"/>
<sequence length="165" mass="18325">MKKVFVVLSIMILAISLFVSPIFAADNNSPELQNGVLLYTFKNNIFSYKFQVEYKDADGDLPRYMFAFINGSRREMIKVDITDNNSKDGIMYILILDEDELFKLAPKAKEWDIEYWFRTNDGKGPVITKMSKLFALDTESMGLSTSNSGGGGGEGNPSSGCGCGK</sequence>
<reference evidence="2 3" key="1">
    <citation type="journal article" date="2016" name="ISME J.">
        <title>Chasing the elusive Euryarchaeota class WSA2: genomes reveal a uniquely fastidious methyl-reducing methanogen.</title>
        <authorList>
            <person name="Nobu M.K."/>
            <person name="Narihiro T."/>
            <person name="Kuroda K."/>
            <person name="Mei R."/>
            <person name="Liu W.T."/>
        </authorList>
    </citation>
    <scope>NUCLEOTIDE SEQUENCE [LARGE SCALE GENOMIC DNA]</scope>
    <source>
        <strain evidence="2">U1lsi0528_Bin055</strain>
    </source>
</reference>
<feature type="region of interest" description="Disordered" evidence="1">
    <location>
        <begin position="143"/>
        <end position="165"/>
    </location>
</feature>
<name>A0A150J0Y3_9EURY</name>
<dbReference type="AlphaFoldDB" id="A0A150J0Y3"/>
<protein>
    <submittedName>
        <fullName evidence="2">Uncharacterized protein</fullName>
    </submittedName>
</protein>